<dbReference type="AlphaFoldDB" id="A0A8J5W0W4"/>
<evidence type="ECO:0000313" key="3">
    <source>
        <dbReference type="Proteomes" id="UP000729402"/>
    </source>
</evidence>
<dbReference type="EMBL" id="JAAALK010000086">
    <property type="protein sequence ID" value="KAG8083146.1"/>
    <property type="molecule type" value="Genomic_DNA"/>
</dbReference>
<feature type="region of interest" description="Disordered" evidence="1">
    <location>
        <begin position="37"/>
        <end position="56"/>
    </location>
</feature>
<reference evidence="2" key="1">
    <citation type="journal article" date="2021" name="bioRxiv">
        <title>Whole Genome Assembly and Annotation of Northern Wild Rice, Zizania palustris L., Supports a Whole Genome Duplication in the Zizania Genus.</title>
        <authorList>
            <person name="Haas M."/>
            <person name="Kono T."/>
            <person name="Macchietto M."/>
            <person name="Millas R."/>
            <person name="McGilp L."/>
            <person name="Shao M."/>
            <person name="Duquette J."/>
            <person name="Hirsch C.N."/>
            <person name="Kimball J."/>
        </authorList>
    </citation>
    <scope>NUCLEOTIDE SEQUENCE</scope>
    <source>
        <tissue evidence="2">Fresh leaf tissue</tissue>
    </source>
</reference>
<evidence type="ECO:0000313" key="2">
    <source>
        <dbReference type="EMBL" id="KAG8083146.1"/>
    </source>
</evidence>
<reference evidence="2" key="2">
    <citation type="submission" date="2021-02" db="EMBL/GenBank/DDBJ databases">
        <authorList>
            <person name="Kimball J.A."/>
            <person name="Haas M.W."/>
            <person name="Macchietto M."/>
            <person name="Kono T."/>
            <person name="Duquette J."/>
            <person name="Shao M."/>
        </authorList>
    </citation>
    <scope>NUCLEOTIDE SEQUENCE</scope>
    <source>
        <tissue evidence="2">Fresh leaf tissue</tissue>
    </source>
</reference>
<name>A0A8J5W0W4_ZIZPA</name>
<dbReference type="Proteomes" id="UP000729402">
    <property type="component" value="Unassembled WGS sequence"/>
</dbReference>
<organism evidence="2 3">
    <name type="scientific">Zizania palustris</name>
    <name type="common">Northern wild rice</name>
    <dbReference type="NCBI Taxonomy" id="103762"/>
    <lineage>
        <taxon>Eukaryota</taxon>
        <taxon>Viridiplantae</taxon>
        <taxon>Streptophyta</taxon>
        <taxon>Embryophyta</taxon>
        <taxon>Tracheophyta</taxon>
        <taxon>Spermatophyta</taxon>
        <taxon>Magnoliopsida</taxon>
        <taxon>Liliopsida</taxon>
        <taxon>Poales</taxon>
        <taxon>Poaceae</taxon>
        <taxon>BOP clade</taxon>
        <taxon>Oryzoideae</taxon>
        <taxon>Oryzeae</taxon>
        <taxon>Zizaniinae</taxon>
        <taxon>Zizania</taxon>
    </lineage>
</organism>
<feature type="region of interest" description="Disordered" evidence="1">
    <location>
        <begin position="1"/>
        <end position="32"/>
    </location>
</feature>
<accession>A0A8J5W0W4</accession>
<feature type="compositionally biased region" description="Pro residues" evidence="1">
    <location>
        <begin position="20"/>
        <end position="29"/>
    </location>
</feature>
<proteinExistence type="predicted"/>
<keyword evidence="3" id="KW-1185">Reference proteome</keyword>
<feature type="compositionally biased region" description="Basic and acidic residues" evidence="1">
    <location>
        <begin position="38"/>
        <end position="52"/>
    </location>
</feature>
<evidence type="ECO:0000256" key="1">
    <source>
        <dbReference type="SAM" id="MobiDB-lite"/>
    </source>
</evidence>
<protein>
    <submittedName>
        <fullName evidence="2">Uncharacterized protein</fullName>
    </submittedName>
</protein>
<sequence>MGRSAGGKQGKLVDVRAQVPGPPPPPLPLPLASAAINSREKQGKEKGRREEEATQADHIIMDLTQRGDGHSTPILEGQLLPDWISLS</sequence>
<gene>
    <name evidence="2" type="ORF">GUJ93_ZPchr0014g46653</name>
</gene>
<comment type="caution">
    <text evidence="2">The sequence shown here is derived from an EMBL/GenBank/DDBJ whole genome shotgun (WGS) entry which is preliminary data.</text>
</comment>